<dbReference type="NCBIfam" id="TIGR01025">
    <property type="entry name" value="uS19_arch"/>
    <property type="match status" value="1"/>
</dbReference>
<dbReference type="GO" id="GO:0000028">
    <property type="term" value="P:ribosomal small subunit assembly"/>
    <property type="evidence" value="ECO:0007669"/>
    <property type="project" value="TreeGrafter"/>
</dbReference>
<dbReference type="AlphaFoldDB" id="A0AAV5RFV4"/>
<dbReference type="GO" id="GO:0003723">
    <property type="term" value="F:RNA binding"/>
    <property type="evidence" value="ECO:0007669"/>
    <property type="project" value="InterPro"/>
</dbReference>
<dbReference type="HAMAP" id="MF_00531">
    <property type="entry name" value="Ribosomal_uS19"/>
    <property type="match status" value="1"/>
</dbReference>
<organism evidence="5 6">
    <name type="scientific">Starmerella bacillaris</name>
    <name type="common">Yeast</name>
    <name type="synonym">Candida zemplinina</name>
    <dbReference type="NCBI Taxonomy" id="1247836"/>
    <lineage>
        <taxon>Eukaryota</taxon>
        <taxon>Fungi</taxon>
        <taxon>Dikarya</taxon>
        <taxon>Ascomycota</taxon>
        <taxon>Saccharomycotina</taxon>
        <taxon>Dipodascomycetes</taxon>
        <taxon>Dipodascales</taxon>
        <taxon>Trichomonascaceae</taxon>
        <taxon>Starmerella</taxon>
    </lineage>
</organism>
<dbReference type="GO" id="GO:0003735">
    <property type="term" value="F:structural constituent of ribosome"/>
    <property type="evidence" value="ECO:0007669"/>
    <property type="project" value="InterPro"/>
</dbReference>
<dbReference type="Pfam" id="PF00203">
    <property type="entry name" value="Ribosomal_S19"/>
    <property type="match status" value="1"/>
</dbReference>
<dbReference type="FunFam" id="3.30.860.10:FF:000002">
    <property type="entry name" value="40S ribosomal protein S15"/>
    <property type="match status" value="1"/>
</dbReference>
<evidence type="ECO:0000313" key="5">
    <source>
        <dbReference type="EMBL" id="GMM49496.1"/>
    </source>
</evidence>
<dbReference type="PIRSF" id="PIRSF002144">
    <property type="entry name" value="Ribosomal_S19"/>
    <property type="match status" value="1"/>
</dbReference>
<dbReference type="PROSITE" id="PS00323">
    <property type="entry name" value="RIBOSOMAL_S19"/>
    <property type="match status" value="1"/>
</dbReference>
<accession>A0AAV5RFV4</accession>
<evidence type="ECO:0000313" key="6">
    <source>
        <dbReference type="Proteomes" id="UP001362899"/>
    </source>
</evidence>
<keyword evidence="6" id="KW-1185">Reference proteome</keyword>
<dbReference type="InterPro" id="IPR023575">
    <property type="entry name" value="Ribosomal_uS19_SF"/>
</dbReference>
<sequence>MADVQNRKRKSLSKISFRGVDAETLLNMSTEEFKPLLRSRGRRKFTRGIPKSHERFLEKLQKKKQEANGQKPAVVKTHLRNCMIIPEMIGSVIAVYNGKVFNVVDVRPEMLGRYLGEFSITYKPVARRNPNGNLPLSRMVSLK</sequence>
<evidence type="ECO:0000256" key="3">
    <source>
        <dbReference type="ARBA" id="ARBA00023274"/>
    </source>
</evidence>
<dbReference type="InterPro" id="IPR020934">
    <property type="entry name" value="Ribosomal_uS19_CS"/>
</dbReference>
<dbReference type="InterPro" id="IPR002222">
    <property type="entry name" value="Ribosomal_uS19"/>
</dbReference>
<dbReference type="Gene3D" id="3.30.860.10">
    <property type="entry name" value="30s Ribosomal Protein S19, Chain A"/>
    <property type="match status" value="1"/>
</dbReference>
<dbReference type="GO" id="GO:0006412">
    <property type="term" value="P:translation"/>
    <property type="evidence" value="ECO:0007669"/>
    <property type="project" value="InterPro"/>
</dbReference>
<dbReference type="InterPro" id="IPR005713">
    <property type="entry name" value="Ribosomal_uS19_euk/arc"/>
</dbReference>
<comment type="caution">
    <text evidence="5">The sequence shown here is derived from an EMBL/GenBank/DDBJ whole genome shotgun (WGS) entry which is preliminary data.</text>
</comment>
<gene>
    <name evidence="5" type="ORF">DASB73_004540</name>
</gene>
<dbReference type="SUPFAM" id="SSF54570">
    <property type="entry name" value="Ribosomal protein S19"/>
    <property type="match status" value="1"/>
</dbReference>
<dbReference type="PRINTS" id="PR00975">
    <property type="entry name" value="RIBOSOMALS19"/>
</dbReference>
<keyword evidence="2 4" id="KW-0689">Ribosomal protein</keyword>
<dbReference type="GO" id="GO:0022627">
    <property type="term" value="C:cytosolic small ribosomal subunit"/>
    <property type="evidence" value="ECO:0007669"/>
    <property type="project" value="TreeGrafter"/>
</dbReference>
<comment type="similarity">
    <text evidence="1 4">Belongs to the universal ribosomal protein uS19 family.</text>
</comment>
<name>A0AAV5RFV4_STABA</name>
<evidence type="ECO:0000256" key="2">
    <source>
        <dbReference type="ARBA" id="ARBA00022980"/>
    </source>
</evidence>
<dbReference type="PANTHER" id="PTHR11880">
    <property type="entry name" value="RIBOSOMAL PROTEIN S19P FAMILY MEMBER"/>
    <property type="match status" value="1"/>
</dbReference>
<dbReference type="Proteomes" id="UP001362899">
    <property type="component" value="Unassembled WGS sequence"/>
</dbReference>
<protein>
    <submittedName>
        <fullName evidence="5">Ribosomal 40S subunit protein S15</fullName>
    </submittedName>
</protein>
<evidence type="ECO:0000256" key="4">
    <source>
        <dbReference type="RuleBase" id="RU003485"/>
    </source>
</evidence>
<keyword evidence="3 4" id="KW-0687">Ribonucleoprotein</keyword>
<evidence type="ECO:0000256" key="1">
    <source>
        <dbReference type="ARBA" id="ARBA00007345"/>
    </source>
</evidence>
<dbReference type="PANTHER" id="PTHR11880:SF2">
    <property type="entry name" value="SMALL RIBOSOMAL SUBUNIT PROTEIN US19"/>
    <property type="match status" value="1"/>
</dbReference>
<reference evidence="5 6" key="1">
    <citation type="journal article" date="2023" name="Elife">
        <title>Identification of key yeast species and microbe-microbe interactions impacting larval growth of Drosophila in the wild.</title>
        <authorList>
            <person name="Mure A."/>
            <person name="Sugiura Y."/>
            <person name="Maeda R."/>
            <person name="Honda K."/>
            <person name="Sakurai N."/>
            <person name="Takahashi Y."/>
            <person name="Watada M."/>
            <person name="Katoh T."/>
            <person name="Gotoh A."/>
            <person name="Gotoh Y."/>
            <person name="Taniguchi I."/>
            <person name="Nakamura K."/>
            <person name="Hayashi T."/>
            <person name="Katayama T."/>
            <person name="Uemura T."/>
            <person name="Hattori Y."/>
        </authorList>
    </citation>
    <scope>NUCLEOTIDE SEQUENCE [LARGE SCALE GENOMIC DNA]</scope>
    <source>
        <strain evidence="5 6">SB-73</strain>
    </source>
</reference>
<dbReference type="EMBL" id="BTGC01000001">
    <property type="protein sequence ID" value="GMM49496.1"/>
    <property type="molecule type" value="Genomic_DNA"/>
</dbReference>
<proteinExistence type="inferred from homology"/>